<sequence>MSGSNPSSPNSPVHDNISSQNNETLINSSALPRTLDPYIIHPSENPATVLSSPLLQGDKYGSWVRGITKSLNAKGKLGFVDGSLPPPTDPLASCLYAANSHAIWKDLQIRFCVSNAPIMFRLKSSIASIKQESMSVSLYYTKIKTLWDQYDSLVTSTEACICGAGKHMLERLERERAMEFLQGLHDRFSNLLSQILTMDPFPSALRIFDLVQQEEEQQHITHTPLPTVDAAALASTRNFQSSSRPPSNQNKRQHPFCDYCNRLGHVRDKCYRLHGFPPANSSQQQPLANANLHMTVAAAALSTDPSAAPHALPSLSADQYARLLALINPAPDSAQPDTRANFAGNILSTSVVDPWFVDSGATHHICNSLHYFTSYIPVQSSILMQLPDGSFSVVNHIGEDRVTKAVIGRADFISGLCFHEHLFPFKDAKFTSDTVLPLSTDTDFSMKTPSNSVIDIHSPNLSPLPVADSTSPTHILDDHTSHTTGLTLESTSPDISSTEVTSTIDTNLRRSTRTHTRPSHLKDYVCSVSKGMSNSLYPLTNYISFDKFTPQHRAFLSSVISNDEPRSFTEAIKHPDWRDAIVKEHTALLNNDTFTMTTLPPGKSAIGCKWVFKIKYKPNGDIDCRKARLVAKGYTQQEGNNHLAIQQLIHKLEAKFSLKNLGRLQYFLGIEVSRSPNGIFLGQRKYILDIIQDSGLLGAKPAASPMEQHLKLLPNSGDPLSDPSIYRRLIGRLLYLQVTRPDITYSVNYLSQFLQHPCSGHLNAAYRVVRYLKGTVAHGIFLSATSSLSLAGYTDSDWAGCPITRRSTAGYFIMLGTSPLSWKSKKQPTISLSSAEEEYRALARVTSELQWLHYLFTDLRVNIPKPIPVYCDNQAAIHISENPVFHERTKHIEIDCYFVREKVISGLIKPTHIPSAAQLADLFTKPLGVDHFRHLVSKLGVRPHDPPAPT</sequence>
<evidence type="ECO:0000259" key="2">
    <source>
        <dbReference type="Pfam" id="PF07727"/>
    </source>
</evidence>
<evidence type="ECO:0008006" key="7">
    <source>
        <dbReference type="Google" id="ProtNLM"/>
    </source>
</evidence>
<dbReference type="InterPro" id="IPR054722">
    <property type="entry name" value="PolX-like_BBD"/>
</dbReference>
<dbReference type="PANTHER" id="PTHR11439">
    <property type="entry name" value="GAG-POL-RELATED RETROTRANSPOSON"/>
    <property type="match status" value="1"/>
</dbReference>
<dbReference type="Pfam" id="PF14244">
    <property type="entry name" value="Retrotran_gag_3"/>
    <property type="match status" value="1"/>
</dbReference>
<evidence type="ECO:0000259" key="3">
    <source>
        <dbReference type="Pfam" id="PF14244"/>
    </source>
</evidence>
<dbReference type="CDD" id="cd09272">
    <property type="entry name" value="RNase_HI_RT_Ty1"/>
    <property type="match status" value="1"/>
</dbReference>
<dbReference type="Pfam" id="PF22936">
    <property type="entry name" value="Pol_BBD"/>
    <property type="match status" value="1"/>
</dbReference>
<dbReference type="InterPro" id="IPR013103">
    <property type="entry name" value="RVT_2"/>
</dbReference>
<dbReference type="EMBL" id="CM010718">
    <property type="protein sequence ID" value="RZC57722.1"/>
    <property type="molecule type" value="Genomic_DNA"/>
</dbReference>
<feature type="domain" description="Retrotransposon Copia-like N-terminal" evidence="3">
    <location>
        <begin position="41"/>
        <end position="87"/>
    </location>
</feature>
<keyword evidence="1" id="KW-0064">Aspartyl protease</keyword>
<feature type="domain" description="Reverse transcriptase Ty1/copia-type" evidence="2">
    <location>
        <begin position="640"/>
        <end position="707"/>
    </location>
</feature>
<proteinExistence type="predicted"/>
<dbReference type="Proteomes" id="UP000316621">
    <property type="component" value="Chromosome 4"/>
</dbReference>
<dbReference type="GO" id="GO:0004190">
    <property type="term" value="F:aspartic-type endopeptidase activity"/>
    <property type="evidence" value="ECO:0007669"/>
    <property type="project" value="UniProtKB-KW"/>
</dbReference>
<dbReference type="AlphaFoldDB" id="A0A4Y7JCE7"/>
<keyword evidence="6" id="KW-1185">Reference proteome</keyword>
<accession>A0A4Y7JCE7</accession>
<evidence type="ECO:0000256" key="1">
    <source>
        <dbReference type="ARBA" id="ARBA00022750"/>
    </source>
</evidence>
<protein>
    <recommendedName>
        <fullName evidence="7">Reverse transcriptase Ty1/copia-type domain-containing protein</fullName>
    </recommendedName>
</protein>
<evidence type="ECO:0000313" key="5">
    <source>
        <dbReference type="EMBL" id="RZC57722.1"/>
    </source>
</evidence>
<gene>
    <name evidence="5" type="ORF">C5167_005027</name>
</gene>
<keyword evidence="1" id="KW-0378">Hydrolase</keyword>
<dbReference type="PANTHER" id="PTHR11439:SF470">
    <property type="entry name" value="CYSTEINE-RICH RLK (RECEPTOR-LIKE PROTEIN KINASE) 8"/>
    <property type="match status" value="1"/>
</dbReference>
<name>A0A4Y7JCE7_PAPSO</name>
<dbReference type="Pfam" id="PF07727">
    <property type="entry name" value="RVT_2"/>
    <property type="match status" value="1"/>
</dbReference>
<dbReference type="Gramene" id="RZC57722">
    <property type="protein sequence ID" value="RZC57722"/>
    <property type="gene ID" value="C5167_005027"/>
</dbReference>
<dbReference type="InterPro" id="IPR043502">
    <property type="entry name" value="DNA/RNA_pol_sf"/>
</dbReference>
<evidence type="ECO:0000313" key="6">
    <source>
        <dbReference type="Proteomes" id="UP000316621"/>
    </source>
</evidence>
<organism evidence="5 6">
    <name type="scientific">Papaver somniferum</name>
    <name type="common">Opium poppy</name>
    <dbReference type="NCBI Taxonomy" id="3469"/>
    <lineage>
        <taxon>Eukaryota</taxon>
        <taxon>Viridiplantae</taxon>
        <taxon>Streptophyta</taxon>
        <taxon>Embryophyta</taxon>
        <taxon>Tracheophyta</taxon>
        <taxon>Spermatophyta</taxon>
        <taxon>Magnoliopsida</taxon>
        <taxon>Ranunculales</taxon>
        <taxon>Papaveraceae</taxon>
        <taxon>Papaveroideae</taxon>
        <taxon>Papaver</taxon>
    </lineage>
</organism>
<dbReference type="InterPro" id="IPR029472">
    <property type="entry name" value="Copia-like_N"/>
</dbReference>
<keyword evidence="1" id="KW-0645">Protease</keyword>
<reference evidence="5 6" key="1">
    <citation type="journal article" date="2018" name="Science">
        <title>The opium poppy genome and morphinan production.</title>
        <authorList>
            <person name="Guo L."/>
            <person name="Winzer T."/>
            <person name="Yang X."/>
            <person name="Li Y."/>
            <person name="Ning Z."/>
            <person name="He Z."/>
            <person name="Teodor R."/>
            <person name="Lu Y."/>
            <person name="Bowser T.A."/>
            <person name="Graham I.A."/>
            <person name="Ye K."/>
        </authorList>
    </citation>
    <scope>NUCLEOTIDE SEQUENCE [LARGE SCALE GENOMIC DNA]</scope>
    <source>
        <strain evidence="6">cv. HN1</strain>
        <tissue evidence="5">Leaves</tissue>
    </source>
</reference>
<dbReference type="STRING" id="3469.A0A4Y7JCE7"/>
<dbReference type="OMA" id="VDCVDIR"/>
<evidence type="ECO:0000259" key="4">
    <source>
        <dbReference type="Pfam" id="PF22936"/>
    </source>
</evidence>
<dbReference type="SUPFAM" id="SSF56672">
    <property type="entry name" value="DNA/RNA polymerases"/>
    <property type="match status" value="1"/>
</dbReference>
<feature type="domain" description="Retrovirus-related Pol polyprotein from transposon TNT 1-94-like beta-barrel" evidence="4">
    <location>
        <begin position="355"/>
        <end position="399"/>
    </location>
</feature>